<geneLocation type="plasmid" evidence="5 6">
    <name>AZO_p1</name>
</geneLocation>
<dbReference type="SUPFAM" id="SSF46785">
    <property type="entry name" value="Winged helix' DNA-binding domain"/>
    <property type="match status" value="1"/>
</dbReference>
<feature type="domain" description="HTH arsR-type" evidence="4">
    <location>
        <begin position="3"/>
        <end position="97"/>
    </location>
</feature>
<dbReference type="HOGENOM" id="CLU_097806_6_1_5"/>
<accession>G7ZA59</accession>
<keyword evidence="5" id="KW-0614">Plasmid</keyword>
<dbReference type="CDD" id="cd00090">
    <property type="entry name" value="HTH_ARSR"/>
    <property type="match status" value="1"/>
</dbReference>
<name>G7ZA59_AZOL4</name>
<dbReference type="InterPro" id="IPR051011">
    <property type="entry name" value="Metal_resp_trans_reg"/>
</dbReference>
<keyword evidence="1" id="KW-0805">Transcription regulation</keyword>
<keyword evidence="3" id="KW-0804">Transcription</keyword>
<evidence type="ECO:0000259" key="4">
    <source>
        <dbReference type="PROSITE" id="PS50987"/>
    </source>
</evidence>
<protein>
    <submittedName>
        <fullName evidence="5">Transcriptional regulator, ArsR family</fullName>
    </submittedName>
</protein>
<proteinExistence type="predicted"/>
<gene>
    <name evidence="5" type="ordered locus">AZOLI_p10217</name>
</gene>
<dbReference type="PRINTS" id="PR00778">
    <property type="entry name" value="HTHARSR"/>
</dbReference>
<dbReference type="InterPro" id="IPR001845">
    <property type="entry name" value="HTH_ArsR_DNA-bd_dom"/>
</dbReference>
<dbReference type="GO" id="GO:0003700">
    <property type="term" value="F:DNA-binding transcription factor activity"/>
    <property type="evidence" value="ECO:0007669"/>
    <property type="project" value="InterPro"/>
</dbReference>
<dbReference type="InterPro" id="IPR036390">
    <property type="entry name" value="WH_DNA-bd_sf"/>
</dbReference>
<dbReference type="PANTHER" id="PTHR43132">
    <property type="entry name" value="ARSENICAL RESISTANCE OPERON REPRESSOR ARSR-RELATED"/>
    <property type="match status" value="1"/>
</dbReference>
<organism evidence="5 6">
    <name type="scientific">Azospirillum lipoferum (strain 4B)</name>
    <dbReference type="NCBI Taxonomy" id="862719"/>
    <lineage>
        <taxon>Bacteria</taxon>
        <taxon>Pseudomonadati</taxon>
        <taxon>Pseudomonadota</taxon>
        <taxon>Alphaproteobacteria</taxon>
        <taxon>Rhodospirillales</taxon>
        <taxon>Azospirillaceae</taxon>
        <taxon>Azospirillum</taxon>
    </lineage>
</organism>
<keyword evidence="6" id="KW-1185">Reference proteome</keyword>
<dbReference type="SMART" id="SM00418">
    <property type="entry name" value="HTH_ARSR"/>
    <property type="match status" value="1"/>
</dbReference>
<evidence type="ECO:0000256" key="2">
    <source>
        <dbReference type="ARBA" id="ARBA00023125"/>
    </source>
</evidence>
<dbReference type="AlphaFoldDB" id="G7ZA59"/>
<dbReference type="Gene3D" id="1.10.10.10">
    <property type="entry name" value="Winged helix-like DNA-binding domain superfamily/Winged helix DNA-binding domain"/>
    <property type="match status" value="1"/>
</dbReference>
<dbReference type="KEGG" id="ali:AZOLI_p10217"/>
<dbReference type="InterPro" id="IPR036388">
    <property type="entry name" value="WH-like_DNA-bd_sf"/>
</dbReference>
<evidence type="ECO:0000313" key="6">
    <source>
        <dbReference type="Proteomes" id="UP000005667"/>
    </source>
</evidence>
<dbReference type="InterPro" id="IPR011991">
    <property type="entry name" value="ArsR-like_HTH"/>
</dbReference>
<dbReference type="GO" id="GO:0003677">
    <property type="term" value="F:DNA binding"/>
    <property type="evidence" value="ECO:0007669"/>
    <property type="project" value="UniProtKB-KW"/>
</dbReference>
<reference evidence="6" key="1">
    <citation type="journal article" date="2011" name="PLoS Genet.">
        <title>Azospirillum genomes reveal transition of bacteria from aquatic to terrestrial environments.</title>
        <authorList>
            <person name="Wisniewski-Dye F."/>
            <person name="Borziak K."/>
            <person name="Khalsa-Moyers G."/>
            <person name="Alexandre G."/>
            <person name="Sukharnikov L.O."/>
            <person name="Wuichet K."/>
            <person name="Hurst G.B."/>
            <person name="McDonald W.H."/>
            <person name="Robertson J.S."/>
            <person name="Barbe V."/>
            <person name="Calteau A."/>
            <person name="Rouy Z."/>
            <person name="Mangenot S."/>
            <person name="Prigent-Combaret C."/>
            <person name="Normand P."/>
            <person name="Boyer M."/>
            <person name="Siguier P."/>
            <person name="Dessaux Y."/>
            <person name="Elmerich C."/>
            <person name="Condemine G."/>
            <person name="Krishnen G."/>
            <person name="Kennedy I."/>
            <person name="Paterson A.H."/>
            <person name="Gonzalez V."/>
            <person name="Mavingui P."/>
            <person name="Zhulin I.B."/>
        </authorList>
    </citation>
    <scope>NUCLEOTIDE SEQUENCE [LARGE SCALE GENOMIC DNA]</scope>
    <source>
        <strain evidence="6">4B</strain>
    </source>
</reference>
<dbReference type="EMBL" id="FQ311869">
    <property type="protein sequence ID" value="CBS88510.1"/>
    <property type="molecule type" value="Genomic_DNA"/>
</dbReference>
<dbReference type="Pfam" id="PF01022">
    <property type="entry name" value="HTH_5"/>
    <property type="match status" value="1"/>
</dbReference>
<dbReference type="PANTHER" id="PTHR43132:SF9">
    <property type="entry name" value="ARSR FAMILY TRANSCRIPTIONAL REGULATORY PROTEIN"/>
    <property type="match status" value="1"/>
</dbReference>
<evidence type="ECO:0000256" key="1">
    <source>
        <dbReference type="ARBA" id="ARBA00023015"/>
    </source>
</evidence>
<evidence type="ECO:0000256" key="3">
    <source>
        <dbReference type="ARBA" id="ARBA00023163"/>
    </source>
</evidence>
<keyword evidence="2" id="KW-0238">DNA-binding</keyword>
<dbReference type="Proteomes" id="UP000005667">
    <property type="component" value="Plasmid AZO_p1"/>
</dbReference>
<dbReference type="OrthoDB" id="9796124at2"/>
<dbReference type="PROSITE" id="PS50987">
    <property type="entry name" value="HTH_ARSR_2"/>
    <property type="match status" value="1"/>
</dbReference>
<evidence type="ECO:0000313" key="5">
    <source>
        <dbReference type="EMBL" id="CBS88510.1"/>
    </source>
</evidence>
<dbReference type="NCBIfam" id="NF033788">
    <property type="entry name" value="HTH_metalloreg"/>
    <property type="match status" value="1"/>
</dbReference>
<sequence>MPIADTEIADVARLLAILGEPSRLRIVRAVWERPQAVNRIVEATGLKQANVSKQLGCLVEAGILGRRRDGVSVIYFIALPLVRDLCRLVCAGVRQINDGKARMPPNEEVQRV</sequence>